<dbReference type="SMART" id="SM00450">
    <property type="entry name" value="RHOD"/>
    <property type="match status" value="2"/>
</dbReference>
<dbReference type="CDD" id="cd01449">
    <property type="entry name" value="TST_Repeat_2"/>
    <property type="match status" value="1"/>
</dbReference>
<proteinExistence type="predicted"/>
<dbReference type="EMBL" id="CCND01000005">
    <property type="protein sequence ID" value="CDX51015.1"/>
    <property type="molecule type" value="Genomic_DNA"/>
</dbReference>
<feature type="domain" description="Rhodanese" evidence="3">
    <location>
        <begin position="203"/>
        <end position="288"/>
    </location>
</feature>
<gene>
    <name evidence="4" type="primary">sseC</name>
    <name evidence="4" type="ORF">MPL1032_130092</name>
</gene>
<organism evidence="4 5">
    <name type="scientific">Mesorhizobium plurifarium</name>
    <dbReference type="NCBI Taxonomy" id="69974"/>
    <lineage>
        <taxon>Bacteria</taxon>
        <taxon>Pseudomonadati</taxon>
        <taxon>Pseudomonadota</taxon>
        <taxon>Alphaproteobacteria</taxon>
        <taxon>Hyphomicrobiales</taxon>
        <taxon>Phyllobacteriaceae</taxon>
        <taxon>Mesorhizobium</taxon>
    </lineage>
</organism>
<feature type="domain" description="Rhodanese" evidence="3">
    <location>
        <begin position="25"/>
        <end position="146"/>
    </location>
</feature>
<evidence type="ECO:0000256" key="2">
    <source>
        <dbReference type="ARBA" id="ARBA00022737"/>
    </source>
</evidence>
<evidence type="ECO:0000259" key="3">
    <source>
        <dbReference type="PROSITE" id="PS50206"/>
    </source>
</evidence>
<dbReference type="InterPro" id="IPR045078">
    <property type="entry name" value="TST/MPST-like"/>
</dbReference>
<dbReference type="PANTHER" id="PTHR11364:SF27">
    <property type="entry name" value="SULFURTRANSFERASE"/>
    <property type="match status" value="1"/>
</dbReference>
<evidence type="ECO:0000313" key="5">
    <source>
        <dbReference type="Proteomes" id="UP000182888"/>
    </source>
</evidence>
<dbReference type="SUPFAM" id="SSF52821">
    <property type="entry name" value="Rhodanese/Cell cycle control phosphatase"/>
    <property type="match status" value="2"/>
</dbReference>
<reference evidence="5" key="1">
    <citation type="submission" date="2014-08" db="EMBL/GenBank/DDBJ databases">
        <authorList>
            <person name="Edwards T."/>
        </authorList>
    </citation>
    <scope>NUCLEOTIDE SEQUENCE [LARGE SCALE GENOMIC DNA]</scope>
</reference>
<dbReference type="Pfam" id="PF00581">
    <property type="entry name" value="Rhodanese"/>
    <property type="match status" value="2"/>
</dbReference>
<dbReference type="GO" id="GO:0004792">
    <property type="term" value="F:thiosulfate-cyanide sulfurtransferase activity"/>
    <property type="evidence" value="ECO:0007669"/>
    <property type="project" value="TreeGrafter"/>
</dbReference>
<dbReference type="InterPro" id="IPR036873">
    <property type="entry name" value="Rhodanese-like_dom_sf"/>
</dbReference>
<dbReference type="PANTHER" id="PTHR11364">
    <property type="entry name" value="THIOSULFATE SULFERTANSFERASE"/>
    <property type="match status" value="1"/>
</dbReference>
<dbReference type="AlphaFoldDB" id="A0A0K2VR21"/>
<accession>A0A0K2VR21</accession>
<sequence>MSQSRSIRLVPGRLVDADWLAARLGAEDLVVLDATVPYGPSGPDGELGRTRWEDAHIPGSRYADLQRTLSDAEAHFSFAFPPAEKLAPALQALGVHNGAAVVIYDDFLNMWATRIWWMLRAIGFANAAVLDGGWKAWVAAGKPIESGAAASVPSAKPLSVNPVPSFVDIQAIEAHVVGNRESEALVCALPEAYFNGVEKVGGRGGHIPGSINIPAASLLDAEGRFLPRDELRARLARLDDASSVTLYCGGGISATVVAFALGLTGREDVNVYDGSLEEWNANPSRPLAVGT</sequence>
<name>A0A0K2VR21_MESPL</name>
<dbReference type="Gene3D" id="3.40.250.10">
    <property type="entry name" value="Rhodanese-like domain"/>
    <property type="match status" value="2"/>
</dbReference>
<dbReference type="InterPro" id="IPR001763">
    <property type="entry name" value="Rhodanese-like_dom"/>
</dbReference>
<dbReference type="Proteomes" id="UP000182888">
    <property type="component" value="Unassembled WGS sequence"/>
</dbReference>
<evidence type="ECO:0000256" key="1">
    <source>
        <dbReference type="ARBA" id="ARBA00022679"/>
    </source>
</evidence>
<evidence type="ECO:0000313" key="4">
    <source>
        <dbReference type="EMBL" id="CDX51015.1"/>
    </source>
</evidence>
<keyword evidence="2" id="KW-0677">Repeat</keyword>
<keyword evidence="1 4" id="KW-0808">Transferase</keyword>
<dbReference type="CDD" id="cd01448">
    <property type="entry name" value="TST_Repeat_1"/>
    <property type="match status" value="1"/>
</dbReference>
<dbReference type="PROSITE" id="PS50206">
    <property type="entry name" value="RHODANESE_3"/>
    <property type="match status" value="2"/>
</dbReference>
<protein>
    <submittedName>
        <fullName evidence="4">Putative thiosulfate sulfurtransferase</fullName>
    </submittedName>
</protein>